<dbReference type="OrthoDB" id="1031347at2"/>
<dbReference type="AlphaFoldDB" id="A0A418M6I7"/>
<comment type="caution">
    <text evidence="1">The sequence shown here is derived from an EMBL/GenBank/DDBJ whole genome shotgun (WGS) entry which is preliminary data.</text>
</comment>
<evidence type="ECO:0000313" key="2">
    <source>
        <dbReference type="Proteomes" id="UP000283523"/>
    </source>
</evidence>
<keyword evidence="2" id="KW-1185">Reference proteome</keyword>
<sequence>MAIRVLAVLKGYFMTGRKPTEGDYHDMLDSLVHKNDLQAANEQAVQEAITAYDTSQKTINNNGIIENIGEVLQYLTGLADTARLKATLDLLTSRATWGGLPGKPSSVPLAWNDQVIDTSTATLNPRPGAPNSTPVNPVQRWLVSEFIGITGPIVDIKVERYWYETGQFYVEHIVLVKVAVQTKVNL</sequence>
<organism evidence="1 2">
    <name type="scientific">Fibrisoma montanum</name>
    <dbReference type="NCBI Taxonomy" id="2305895"/>
    <lineage>
        <taxon>Bacteria</taxon>
        <taxon>Pseudomonadati</taxon>
        <taxon>Bacteroidota</taxon>
        <taxon>Cytophagia</taxon>
        <taxon>Cytophagales</taxon>
        <taxon>Spirosomataceae</taxon>
        <taxon>Fibrisoma</taxon>
    </lineage>
</organism>
<dbReference type="EMBL" id="QXED01000005">
    <property type="protein sequence ID" value="RIV21406.1"/>
    <property type="molecule type" value="Genomic_DNA"/>
</dbReference>
<protein>
    <submittedName>
        <fullName evidence="1">Uncharacterized protein</fullName>
    </submittedName>
</protein>
<accession>A0A418M6I7</accession>
<name>A0A418M6I7_9BACT</name>
<dbReference type="RefSeq" id="WP_119669200.1">
    <property type="nucleotide sequence ID" value="NZ_QXED01000005.1"/>
</dbReference>
<evidence type="ECO:0000313" key="1">
    <source>
        <dbReference type="EMBL" id="RIV21406.1"/>
    </source>
</evidence>
<gene>
    <name evidence="1" type="ORF">DYU11_18545</name>
</gene>
<proteinExistence type="predicted"/>
<reference evidence="1 2" key="1">
    <citation type="submission" date="2018-08" db="EMBL/GenBank/DDBJ databases">
        <title>Fibrisoma montanum sp. nov., isolated from Danxia mountain soil.</title>
        <authorList>
            <person name="Huang Y."/>
        </authorList>
    </citation>
    <scope>NUCLEOTIDE SEQUENCE [LARGE SCALE GENOMIC DNA]</scope>
    <source>
        <strain evidence="1 2">HYT19</strain>
    </source>
</reference>
<dbReference type="Proteomes" id="UP000283523">
    <property type="component" value="Unassembled WGS sequence"/>
</dbReference>